<dbReference type="Gene3D" id="3.40.710.10">
    <property type="entry name" value="DD-peptidase/beta-lactamase superfamily"/>
    <property type="match status" value="1"/>
</dbReference>
<comment type="caution">
    <text evidence="21">The sequence shown here is derived from an EMBL/GenBank/DDBJ whole genome shotgun (WGS) entry which is preliminary data.</text>
</comment>
<dbReference type="InterPro" id="IPR001264">
    <property type="entry name" value="Glyco_trans_51"/>
</dbReference>
<evidence type="ECO:0000256" key="18">
    <source>
        <dbReference type="SAM" id="Phobius"/>
    </source>
</evidence>
<feature type="domain" description="Glycosyl transferase family 51" evidence="20">
    <location>
        <begin position="64"/>
        <end position="239"/>
    </location>
</feature>
<dbReference type="PATRIC" id="fig|1473.5.peg.3766"/>
<evidence type="ECO:0000256" key="9">
    <source>
        <dbReference type="ARBA" id="ARBA00022801"/>
    </source>
</evidence>
<evidence type="ECO:0000313" key="21">
    <source>
        <dbReference type="EMBL" id="KNE21983.1"/>
    </source>
</evidence>
<keyword evidence="22" id="KW-1185">Reference proteome</keyword>
<dbReference type="InterPro" id="IPR050396">
    <property type="entry name" value="Glycosyltr_51/Transpeptidase"/>
</dbReference>
<keyword evidence="12 18" id="KW-1133">Transmembrane helix</keyword>
<dbReference type="PANTHER" id="PTHR32282">
    <property type="entry name" value="BINDING PROTEIN TRANSPEPTIDASE, PUTATIVE-RELATED"/>
    <property type="match status" value="1"/>
</dbReference>
<evidence type="ECO:0000256" key="16">
    <source>
        <dbReference type="ARBA" id="ARBA00034000"/>
    </source>
</evidence>
<evidence type="ECO:0000256" key="11">
    <source>
        <dbReference type="ARBA" id="ARBA00022984"/>
    </source>
</evidence>
<dbReference type="SUPFAM" id="SSF56601">
    <property type="entry name" value="beta-lactamase/transpeptidase-like"/>
    <property type="match status" value="1"/>
</dbReference>
<dbReference type="GeneID" id="66869724"/>
<evidence type="ECO:0000256" key="4">
    <source>
        <dbReference type="ARBA" id="ARBA00022645"/>
    </source>
</evidence>
<dbReference type="GO" id="GO:0008955">
    <property type="term" value="F:peptidoglycan glycosyltransferase activity"/>
    <property type="evidence" value="ECO:0007669"/>
    <property type="project" value="UniProtKB-EC"/>
</dbReference>
<comment type="catalytic activity">
    <reaction evidence="17">
        <text>[GlcNAc-(1-&gt;4)-Mur2Ac(oyl-L-Ala-gamma-D-Glu-L-Lys-D-Ala-D-Ala)](n)-di-trans,octa-cis-undecaprenyl diphosphate + beta-D-GlcNAc-(1-&gt;4)-Mur2Ac(oyl-L-Ala-gamma-D-Glu-L-Lys-D-Ala-D-Ala)-di-trans,octa-cis-undecaprenyl diphosphate = [GlcNAc-(1-&gt;4)-Mur2Ac(oyl-L-Ala-gamma-D-Glu-L-Lys-D-Ala-D-Ala)](n+1)-di-trans,octa-cis-undecaprenyl diphosphate + di-trans,octa-cis-undecaprenyl diphosphate + H(+)</text>
        <dbReference type="Rhea" id="RHEA:23708"/>
        <dbReference type="Rhea" id="RHEA-COMP:9602"/>
        <dbReference type="Rhea" id="RHEA-COMP:9603"/>
        <dbReference type="ChEBI" id="CHEBI:15378"/>
        <dbReference type="ChEBI" id="CHEBI:58405"/>
        <dbReference type="ChEBI" id="CHEBI:60033"/>
        <dbReference type="ChEBI" id="CHEBI:78435"/>
        <dbReference type="EC" id="2.4.99.28"/>
    </reaction>
</comment>
<dbReference type="AlphaFoldDB" id="A0A0L0QUW4"/>
<name>A0A0L0QUW4_VIRPA</name>
<evidence type="ECO:0000256" key="13">
    <source>
        <dbReference type="ARBA" id="ARBA00023136"/>
    </source>
</evidence>
<dbReference type="GO" id="GO:0071555">
    <property type="term" value="P:cell wall organization"/>
    <property type="evidence" value="ECO:0007669"/>
    <property type="project" value="UniProtKB-KW"/>
</dbReference>
<comment type="catalytic activity">
    <reaction evidence="16">
        <text>Preferential cleavage: (Ac)2-L-Lys-D-Ala-|-D-Ala. Also transpeptidation of peptidyl-alanyl moieties that are N-acyl substituents of D-alanine.</text>
        <dbReference type="EC" id="3.4.16.4"/>
    </reaction>
</comment>
<evidence type="ECO:0000256" key="14">
    <source>
        <dbReference type="ARBA" id="ARBA00023268"/>
    </source>
</evidence>
<keyword evidence="10" id="KW-0133">Cell shape</keyword>
<dbReference type="EMBL" id="LGTO01000004">
    <property type="protein sequence ID" value="KNE21983.1"/>
    <property type="molecule type" value="Genomic_DNA"/>
</dbReference>
<keyword evidence="9" id="KW-0378">Hydrolase</keyword>
<comment type="similarity">
    <text evidence="1">In the C-terminal section; belongs to the transpeptidase family.</text>
</comment>
<organism evidence="21 22">
    <name type="scientific">Virgibacillus pantothenticus</name>
    <dbReference type="NCBI Taxonomy" id="1473"/>
    <lineage>
        <taxon>Bacteria</taxon>
        <taxon>Bacillati</taxon>
        <taxon>Bacillota</taxon>
        <taxon>Bacilli</taxon>
        <taxon>Bacillales</taxon>
        <taxon>Bacillaceae</taxon>
        <taxon>Virgibacillus</taxon>
    </lineage>
</organism>
<evidence type="ECO:0000256" key="8">
    <source>
        <dbReference type="ARBA" id="ARBA00022692"/>
    </source>
</evidence>
<evidence type="ECO:0000256" key="17">
    <source>
        <dbReference type="ARBA" id="ARBA00049902"/>
    </source>
</evidence>
<dbReference type="GO" id="GO:0030288">
    <property type="term" value="C:outer membrane-bounded periplasmic space"/>
    <property type="evidence" value="ECO:0007669"/>
    <property type="project" value="TreeGrafter"/>
</dbReference>
<evidence type="ECO:0000259" key="19">
    <source>
        <dbReference type="Pfam" id="PF00905"/>
    </source>
</evidence>
<keyword evidence="15" id="KW-0961">Cell wall biogenesis/degradation</keyword>
<dbReference type="FunFam" id="1.10.3810.10:FF:000001">
    <property type="entry name" value="Penicillin-binding protein 1A"/>
    <property type="match status" value="1"/>
</dbReference>
<accession>A0A0L0QUW4</accession>
<dbReference type="SUPFAM" id="SSF53955">
    <property type="entry name" value="Lysozyme-like"/>
    <property type="match status" value="1"/>
</dbReference>
<dbReference type="GO" id="GO:0009252">
    <property type="term" value="P:peptidoglycan biosynthetic process"/>
    <property type="evidence" value="ECO:0007669"/>
    <property type="project" value="UniProtKB-KW"/>
</dbReference>
<keyword evidence="3" id="KW-1003">Cell membrane</keyword>
<keyword evidence="11" id="KW-0573">Peptidoglycan synthesis</keyword>
<gene>
    <name evidence="21" type="ORF">AFK71_04050</name>
</gene>
<dbReference type="NCBIfam" id="TIGR02074">
    <property type="entry name" value="PBP_1a_fam"/>
    <property type="match status" value="1"/>
</dbReference>
<keyword evidence="6" id="KW-0328">Glycosyltransferase</keyword>
<evidence type="ECO:0000259" key="20">
    <source>
        <dbReference type="Pfam" id="PF00912"/>
    </source>
</evidence>
<evidence type="ECO:0000256" key="7">
    <source>
        <dbReference type="ARBA" id="ARBA00022679"/>
    </source>
</evidence>
<dbReference type="GO" id="GO:0008658">
    <property type="term" value="F:penicillin binding"/>
    <property type="evidence" value="ECO:0007669"/>
    <property type="project" value="InterPro"/>
</dbReference>
<keyword evidence="5" id="KW-0645">Protease</keyword>
<evidence type="ECO:0000256" key="15">
    <source>
        <dbReference type="ARBA" id="ARBA00023316"/>
    </source>
</evidence>
<reference evidence="22" key="1">
    <citation type="submission" date="2015-07" db="EMBL/GenBank/DDBJ databases">
        <title>Fjat-10053 dsm26.</title>
        <authorList>
            <person name="Liu B."/>
            <person name="Wang J."/>
            <person name="Zhu Y."/>
            <person name="Liu G."/>
            <person name="Chen Q."/>
            <person name="Chen Z."/>
            <person name="Lan J."/>
            <person name="Che J."/>
            <person name="Ge C."/>
            <person name="Shi H."/>
            <person name="Pan Z."/>
            <person name="Liu X."/>
        </authorList>
    </citation>
    <scope>NUCLEOTIDE SEQUENCE [LARGE SCALE GENOMIC DNA]</scope>
    <source>
        <strain evidence="22">DSM 26</strain>
    </source>
</reference>
<dbReference type="InterPro" id="IPR001460">
    <property type="entry name" value="PCN-bd_Tpept"/>
</dbReference>
<dbReference type="OrthoDB" id="9766909at2"/>
<evidence type="ECO:0000256" key="12">
    <source>
        <dbReference type="ARBA" id="ARBA00022989"/>
    </source>
</evidence>
<dbReference type="InterPro" id="IPR036950">
    <property type="entry name" value="PBP_transglycosylase"/>
</dbReference>
<keyword evidence="4" id="KW-0121">Carboxypeptidase</keyword>
<evidence type="ECO:0000256" key="2">
    <source>
        <dbReference type="ARBA" id="ARBA00007739"/>
    </source>
</evidence>
<dbReference type="InterPro" id="IPR023346">
    <property type="entry name" value="Lysozyme-like_dom_sf"/>
</dbReference>
<evidence type="ECO:0000256" key="5">
    <source>
        <dbReference type="ARBA" id="ARBA00022670"/>
    </source>
</evidence>
<dbReference type="Pfam" id="PF00905">
    <property type="entry name" value="Transpeptidase"/>
    <property type="match status" value="1"/>
</dbReference>
<sequence length="723" mass="81646">MSRIERRKKKRSRLLKKWKIILYSSLLLIVLGFVGYAAIIFGGRLIVDDEQFFLDATTTIETKDGKVIGRLYNENRTLTTLDEIPEHVQDAFIAIEDRRFYDHEGVDFRSVFRAVYKDILAMQKVEGASTITQQLVKNLFLNHEKTWLRKTKEVMAAVYLEQTLSKDRILELYLNEIYFGHGVYGIATAADYYFSKDVTELSIEEGALLAGLVKAPNGYSPINHPEKAINRRNTVLYAMNDVGAISSKQRNKAEKQELDIQVNKWNPEPWWSDYTDFVMKEAAQEHHLSLEELQQGGYRLVVNVDADAQKIAHEQFQNDTYFPGSTKDVQGAFTMMDHKTGEIVSVIGARDFTFGELNRATISRQPGSTFKPLAVYGPALMMKEKYHPYTLIPDQKRTYDGYTAKNYDDQYDGVVSIYDAVIYSKNAPAVWLLNEIGIVNSKKYLKKLHLPIKDEGLAIALGGLSTGVTPAALMEGYTSFAQQGNVVKAHSIHQIMDQQGHKLFQAKLETEKVFSPQVAWNMTEMLQQTVKSGTATAGSFEKALAGKTGSTQHPQVKGKVKDAWFAGYTPKYALALWMGYDQTDKQHYLSGGSAYPTKLAKAILTKLDQQEPLADSFVKPEEVAALPKPIVLPEIKHVRANYAFGSLALFRGKITWQGSDDERVIYRIYREEEGIDKRIGEVEGKTEFTVEDALLNAKEYYVVPYDPLTKTEGAPSETVTLSW</sequence>
<evidence type="ECO:0000256" key="3">
    <source>
        <dbReference type="ARBA" id="ARBA00022475"/>
    </source>
</evidence>
<dbReference type="InterPro" id="IPR012338">
    <property type="entry name" value="Beta-lactam/transpept-like"/>
</dbReference>
<comment type="similarity">
    <text evidence="2">In the N-terminal section; belongs to the glycosyltransferase 51 family.</text>
</comment>
<dbReference type="GO" id="GO:0008360">
    <property type="term" value="P:regulation of cell shape"/>
    <property type="evidence" value="ECO:0007669"/>
    <property type="project" value="UniProtKB-KW"/>
</dbReference>
<feature type="domain" description="Penicillin-binding protein transpeptidase" evidence="19">
    <location>
        <begin position="331"/>
        <end position="604"/>
    </location>
</feature>
<keyword evidence="8 18" id="KW-0812">Transmembrane</keyword>
<dbReference type="Proteomes" id="UP000036780">
    <property type="component" value="Unassembled WGS sequence"/>
</dbReference>
<keyword evidence="14" id="KW-0511">Multifunctional enzyme</keyword>
<dbReference type="Pfam" id="PF00912">
    <property type="entry name" value="Transgly"/>
    <property type="match status" value="1"/>
</dbReference>
<dbReference type="Gene3D" id="1.10.3810.10">
    <property type="entry name" value="Biosynthetic peptidoglycan transglycosylase-like"/>
    <property type="match status" value="1"/>
</dbReference>
<dbReference type="PANTHER" id="PTHR32282:SF32">
    <property type="entry name" value="PENICILLIN-BINDING PROTEIN 2A"/>
    <property type="match status" value="1"/>
</dbReference>
<proteinExistence type="inferred from homology"/>
<evidence type="ECO:0000256" key="10">
    <source>
        <dbReference type="ARBA" id="ARBA00022960"/>
    </source>
</evidence>
<keyword evidence="13 18" id="KW-0472">Membrane</keyword>
<evidence type="ECO:0000313" key="22">
    <source>
        <dbReference type="Proteomes" id="UP000036780"/>
    </source>
</evidence>
<evidence type="ECO:0000256" key="6">
    <source>
        <dbReference type="ARBA" id="ARBA00022676"/>
    </source>
</evidence>
<dbReference type="RefSeq" id="WP_050350266.1">
    <property type="nucleotide sequence ID" value="NZ_CP073011.1"/>
</dbReference>
<dbReference type="GO" id="GO:0006508">
    <property type="term" value="P:proteolysis"/>
    <property type="evidence" value="ECO:0007669"/>
    <property type="project" value="UniProtKB-KW"/>
</dbReference>
<feature type="transmembrane region" description="Helical" evidence="18">
    <location>
        <begin position="20"/>
        <end position="41"/>
    </location>
</feature>
<evidence type="ECO:0000256" key="1">
    <source>
        <dbReference type="ARBA" id="ARBA00007090"/>
    </source>
</evidence>
<dbReference type="GO" id="GO:0009002">
    <property type="term" value="F:serine-type D-Ala-D-Ala carboxypeptidase activity"/>
    <property type="evidence" value="ECO:0007669"/>
    <property type="project" value="UniProtKB-EC"/>
</dbReference>
<protein>
    <submittedName>
        <fullName evidence="21">Penicillin-binding protein</fullName>
    </submittedName>
</protein>
<keyword evidence="7" id="KW-0808">Transferase</keyword>